<dbReference type="PROSITE" id="PS51186">
    <property type="entry name" value="GNAT"/>
    <property type="match status" value="1"/>
</dbReference>
<dbReference type="Proteomes" id="UP000886858">
    <property type="component" value="Unassembled WGS sequence"/>
</dbReference>
<dbReference type="AlphaFoldDB" id="A0A9D2I6N6"/>
<organism evidence="4 5">
    <name type="scientific">Candidatus Eisenbergiella merdipullorum</name>
    <dbReference type="NCBI Taxonomy" id="2838553"/>
    <lineage>
        <taxon>Bacteria</taxon>
        <taxon>Bacillati</taxon>
        <taxon>Bacillota</taxon>
        <taxon>Clostridia</taxon>
        <taxon>Lachnospirales</taxon>
        <taxon>Lachnospiraceae</taxon>
        <taxon>Eisenbergiella</taxon>
    </lineage>
</organism>
<dbReference type="InterPro" id="IPR050832">
    <property type="entry name" value="Bact_Acetyltransf"/>
</dbReference>
<reference evidence="4" key="1">
    <citation type="journal article" date="2021" name="PeerJ">
        <title>Extensive microbial diversity within the chicken gut microbiome revealed by metagenomics and culture.</title>
        <authorList>
            <person name="Gilroy R."/>
            <person name="Ravi A."/>
            <person name="Getino M."/>
            <person name="Pursley I."/>
            <person name="Horton D.L."/>
            <person name="Alikhan N.F."/>
            <person name="Baker D."/>
            <person name="Gharbi K."/>
            <person name="Hall N."/>
            <person name="Watson M."/>
            <person name="Adriaenssens E.M."/>
            <person name="Foster-Nyarko E."/>
            <person name="Jarju S."/>
            <person name="Secka A."/>
            <person name="Antonio M."/>
            <person name="Oren A."/>
            <person name="Chaudhuri R.R."/>
            <person name="La Ragione R."/>
            <person name="Hildebrand F."/>
            <person name="Pallen M.J."/>
        </authorList>
    </citation>
    <scope>NUCLEOTIDE SEQUENCE</scope>
    <source>
        <strain evidence="4">CHK179-7159</strain>
    </source>
</reference>
<proteinExistence type="predicted"/>
<evidence type="ECO:0000259" key="3">
    <source>
        <dbReference type="PROSITE" id="PS51186"/>
    </source>
</evidence>
<dbReference type="GO" id="GO:0016747">
    <property type="term" value="F:acyltransferase activity, transferring groups other than amino-acyl groups"/>
    <property type="evidence" value="ECO:0007669"/>
    <property type="project" value="InterPro"/>
</dbReference>
<dbReference type="Pfam" id="PF13673">
    <property type="entry name" value="Acetyltransf_10"/>
    <property type="match status" value="1"/>
</dbReference>
<keyword evidence="2" id="KW-0012">Acyltransferase</keyword>
<dbReference type="EMBL" id="DWYY01000102">
    <property type="protein sequence ID" value="HJA93325.1"/>
    <property type="molecule type" value="Genomic_DNA"/>
</dbReference>
<sequence>MLQEEGWQVKTKLICYDTLPEEAVQIREEVFMREQGFQEEFDEIDGRAVHLVLYCDGSPAAVCRFYQDRMNGEYLIGRLAVRKAYRGKGIGAVLLSEAEKEIERRGGRTAALHAQRQAQPFYEKQGYAAYGETDFDEGCPHVWMKKRLS</sequence>
<evidence type="ECO:0000256" key="2">
    <source>
        <dbReference type="ARBA" id="ARBA00023315"/>
    </source>
</evidence>
<keyword evidence="1" id="KW-0808">Transferase</keyword>
<comment type="caution">
    <text evidence="4">The sequence shown here is derived from an EMBL/GenBank/DDBJ whole genome shotgun (WGS) entry which is preliminary data.</text>
</comment>
<dbReference type="PANTHER" id="PTHR43877:SF2">
    <property type="entry name" value="AMINOALKYLPHOSPHONATE N-ACETYLTRANSFERASE-RELATED"/>
    <property type="match status" value="1"/>
</dbReference>
<reference evidence="4" key="2">
    <citation type="submission" date="2021-04" db="EMBL/GenBank/DDBJ databases">
        <authorList>
            <person name="Gilroy R."/>
        </authorList>
    </citation>
    <scope>NUCLEOTIDE SEQUENCE</scope>
    <source>
        <strain evidence="4">CHK179-7159</strain>
    </source>
</reference>
<protein>
    <submittedName>
        <fullName evidence="4">GNAT family N-acetyltransferase</fullName>
    </submittedName>
</protein>
<dbReference type="SUPFAM" id="SSF55729">
    <property type="entry name" value="Acyl-CoA N-acyltransferases (Nat)"/>
    <property type="match status" value="1"/>
</dbReference>
<accession>A0A9D2I6N6</accession>
<evidence type="ECO:0000313" key="4">
    <source>
        <dbReference type="EMBL" id="HJA93325.1"/>
    </source>
</evidence>
<evidence type="ECO:0000256" key="1">
    <source>
        <dbReference type="ARBA" id="ARBA00022679"/>
    </source>
</evidence>
<dbReference type="InterPro" id="IPR000182">
    <property type="entry name" value="GNAT_dom"/>
</dbReference>
<feature type="domain" description="N-acetyltransferase" evidence="3">
    <location>
        <begin position="11"/>
        <end position="149"/>
    </location>
</feature>
<name>A0A9D2I6N6_9FIRM</name>
<dbReference type="PANTHER" id="PTHR43877">
    <property type="entry name" value="AMINOALKYLPHOSPHONATE N-ACETYLTRANSFERASE-RELATED-RELATED"/>
    <property type="match status" value="1"/>
</dbReference>
<dbReference type="InterPro" id="IPR016181">
    <property type="entry name" value="Acyl_CoA_acyltransferase"/>
</dbReference>
<dbReference type="CDD" id="cd04301">
    <property type="entry name" value="NAT_SF"/>
    <property type="match status" value="1"/>
</dbReference>
<dbReference type="Gene3D" id="3.40.630.30">
    <property type="match status" value="1"/>
</dbReference>
<evidence type="ECO:0000313" key="5">
    <source>
        <dbReference type="Proteomes" id="UP000886858"/>
    </source>
</evidence>
<gene>
    <name evidence="4" type="ORF">H9717_09485</name>
</gene>